<evidence type="ECO:0000256" key="1">
    <source>
        <dbReference type="SAM" id="Phobius"/>
    </source>
</evidence>
<keyword evidence="1" id="KW-1133">Transmembrane helix</keyword>
<proteinExistence type="predicted"/>
<evidence type="ECO:0000256" key="2">
    <source>
        <dbReference type="SAM" id="SignalP"/>
    </source>
</evidence>
<keyword evidence="5" id="KW-1185">Reference proteome</keyword>
<keyword evidence="1" id="KW-0472">Membrane</keyword>
<dbReference type="EMBL" id="FZNY01000002">
    <property type="protein sequence ID" value="SNR75947.1"/>
    <property type="molecule type" value="Genomic_DNA"/>
</dbReference>
<feature type="chain" id="PRO_5012330935" description="Protein-glutamine gamma-glutamyltransferase-like C-terminal domain-containing protein" evidence="2">
    <location>
        <begin position="23"/>
        <end position="259"/>
    </location>
</feature>
<organism evidence="4 5">
    <name type="scientific">Dokdonia pacifica</name>
    <dbReference type="NCBI Taxonomy" id="1627892"/>
    <lineage>
        <taxon>Bacteria</taxon>
        <taxon>Pseudomonadati</taxon>
        <taxon>Bacteroidota</taxon>
        <taxon>Flavobacteriia</taxon>
        <taxon>Flavobacteriales</taxon>
        <taxon>Flavobacteriaceae</taxon>
        <taxon>Dokdonia</taxon>
    </lineage>
</organism>
<feature type="signal peptide" evidence="2">
    <location>
        <begin position="1"/>
        <end position="22"/>
    </location>
</feature>
<gene>
    <name evidence="4" type="ORF">SAMN06265376_102449</name>
</gene>
<dbReference type="InterPro" id="IPR025403">
    <property type="entry name" value="TgpA-like_C"/>
</dbReference>
<dbReference type="Proteomes" id="UP000198379">
    <property type="component" value="Unassembled WGS sequence"/>
</dbReference>
<dbReference type="AlphaFoldDB" id="A0A238YXY6"/>
<sequence length="259" mass="30317">MKQSIVCLFIFLSSLCAKSSYAALPYVPTLIQESTDTEISQELQKDTSPLSPITLDKNKIEEYQNDEDFNYVEVFEEDTRWNNIKQWFYDILSSIFDWIFEDQEKAVGALSTFIRLLPYIIGGILLILAIWAFSKMDSGEILFNKKPASQAFMSDDEELIKHEDIQSLIDKAIAAGNHRLAIRFYYLHVLQKMSGKELIDWQVQKTNHEYIYEVKDQNVRKQFRRVTDIYDYIWYGNFEVDAQSFEKAQSSFLTLTNTL</sequence>
<feature type="transmembrane region" description="Helical" evidence="1">
    <location>
        <begin position="116"/>
        <end position="133"/>
    </location>
</feature>
<keyword evidence="1" id="KW-0812">Transmembrane</keyword>
<feature type="domain" description="Protein-glutamine gamma-glutamyltransferase-like C-terminal" evidence="3">
    <location>
        <begin position="186"/>
        <end position="249"/>
    </location>
</feature>
<evidence type="ECO:0000313" key="4">
    <source>
        <dbReference type="EMBL" id="SNR75947.1"/>
    </source>
</evidence>
<name>A0A238YXY6_9FLAO</name>
<accession>A0A238YXY6</accession>
<evidence type="ECO:0000313" key="5">
    <source>
        <dbReference type="Proteomes" id="UP000198379"/>
    </source>
</evidence>
<reference evidence="4 5" key="1">
    <citation type="submission" date="2017-06" db="EMBL/GenBank/DDBJ databases">
        <authorList>
            <person name="Kim H.J."/>
            <person name="Triplett B.A."/>
        </authorList>
    </citation>
    <scope>NUCLEOTIDE SEQUENCE [LARGE SCALE GENOMIC DNA]</scope>
    <source>
        <strain evidence="4 5">DSM 25597</strain>
    </source>
</reference>
<dbReference type="OrthoDB" id="5491447at2"/>
<keyword evidence="2" id="KW-0732">Signal</keyword>
<protein>
    <recommendedName>
        <fullName evidence="3">Protein-glutamine gamma-glutamyltransferase-like C-terminal domain-containing protein</fullName>
    </recommendedName>
</protein>
<dbReference type="Pfam" id="PF13559">
    <property type="entry name" value="DUF4129"/>
    <property type="match status" value="1"/>
</dbReference>
<evidence type="ECO:0000259" key="3">
    <source>
        <dbReference type="Pfam" id="PF13559"/>
    </source>
</evidence>